<reference evidence="3" key="1">
    <citation type="submission" date="2022-11" db="UniProtKB">
        <authorList>
            <consortium name="WormBaseParasite"/>
        </authorList>
    </citation>
    <scope>IDENTIFICATION</scope>
</reference>
<keyword evidence="1" id="KW-0812">Transmembrane</keyword>
<sequence length="247" mass="27546">MSCLKPKPGTESQKDLSASFEKMKKSAVVDGTNASNEDGSVAVGTLFSMVEEMQTAAKTFVDSAKVFNEDSASNLLQKYAVGILCRTRIENFFEKNKFVGNLHIDPQMHQNLIKVTENGAFSDENKNKMSKLIGHFIQGLNTFGPKLKESKQFMKLQQQQKGQTKMSGKIRRKRDLELCGASRGCMQRWSKPQKFMTITLVAQHPEIVNRHPLPPANFIALFCIVVILVACLLVFVVSVGMVLKACR</sequence>
<protein>
    <submittedName>
        <fullName evidence="3">Uncharacterized protein</fullName>
    </submittedName>
</protein>
<evidence type="ECO:0000313" key="3">
    <source>
        <dbReference type="WBParaSite" id="Gr19_v10_g5662.t1"/>
    </source>
</evidence>
<evidence type="ECO:0000313" key="2">
    <source>
        <dbReference type="Proteomes" id="UP000887572"/>
    </source>
</evidence>
<proteinExistence type="predicted"/>
<dbReference type="Proteomes" id="UP000887572">
    <property type="component" value="Unplaced"/>
</dbReference>
<feature type="transmembrane region" description="Helical" evidence="1">
    <location>
        <begin position="218"/>
        <end position="243"/>
    </location>
</feature>
<organism evidence="2 3">
    <name type="scientific">Globodera rostochiensis</name>
    <name type="common">Golden nematode worm</name>
    <name type="synonym">Heterodera rostochiensis</name>
    <dbReference type="NCBI Taxonomy" id="31243"/>
    <lineage>
        <taxon>Eukaryota</taxon>
        <taxon>Metazoa</taxon>
        <taxon>Ecdysozoa</taxon>
        <taxon>Nematoda</taxon>
        <taxon>Chromadorea</taxon>
        <taxon>Rhabditida</taxon>
        <taxon>Tylenchina</taxon>
        <taxon>Tylenchomorpha</taxon>
        <taxon>Tylenchoidea</taxon>
        <taxon>Heteroderidae</taxon>
        <taxon>Heteroderinae</taxon>
        <taxon>Globodera</taxon>
    </lineage>
</organism>
<keyword evidence="1" id="KW-1133">Transmembrane helix</keyword>
<evidence type="ECO:0000256" key="1">
    <source>
        <dbReference type="SAM" id="Phobius"/>
    </source>
</evidence>
<dbReference type="AlphaFoldDB" id="A0A914I037"/>
<dbReference type="WBParaSite" id="Gr19_v10_g5662.t1">
    <property type="protein sequence ID" value="Gr19_v10_g5662.t1"/>
    <property type="gene ID" value="Gr19_v10_g5662"/>
</dbReference>
<name>A0A914I037_GLORO</name>
<keyword evidence="2" id="KW-1185">Reference proteome</keyword>
<accession>A0A914I037</accession>
<keyword evidence="1" id="KW-0472">Membrane</keyword>